<keyword evidence="2" id="KW-1185">Reference proteome</keyword>
<organism evidence="1 2">
    <name type="scientific">Sedimentisphaera cyanobacteriorum</name>
    <dbReference type="NCBI Taxonomy" id="1940790"/>
    <lineage>
        <taxon>Bacteria</taxon>
        <taxon>Pseudomonadati</taxon>
        <taxon>Planctomycetota</taxon>
        <taxon>Phycisphaerae</taxon>
        <taxon>Sedimentisphaerales</taxon>
        <taxon>Sedimentisphaeraceae</taxon>
        <taxon>Sedimentisphaera</taxon>
    </lineage>
</organism>
<protein>
    <submittedName>
        <fullName evidence="1">Uncharacterized protein</fullName>
    </submittedName>
</protein>
<dbReference type="KEGG" id="pbu:L21SP3_01588"/>
<proteinExistence type="predicted"/>
<gene>
    <name evidence="1" type="ORF">L21SP3_01588</name>
</gene>
<reference evidence="2" key="1">
    <citation type="submission" date="2017-02" db="EMBL/GenBank/DDBJ databases">
        <title>Comparative genomics and description of representatives of a novel lineage of planctomycetes thriving in anoxic sediments.</title>
        <authorList>
            <person name="Spring S."/>
            <person name="Bunk B."/>
            <person name="Sproer C."/>
            <person name="Klenk H.-P."/>
        </authorList>
    </citation>
    <scope>NUCLEOTIDE SEQUENCE [LARGE SCALE GENOMIC DNA]</scope>
    <source>
        <strain evidence="2">L21-RPul-D3</strain>
    </source>
</reference>
<dbReference type="AlphaFoldDB" id="A0A1Q2HRB9"/>
<evidence type="ECO:0000313" key="1">
    <source>
        <dbReference type="EMBL" id="AQQ09775.1"/>
    </source>
</evidence>
<name>A0A1Q2HRB9_9BACT</name>
<accession>A0A1Q2HRB9</accession>
<dbReference type="EMBL" id="CP019633">
    <property type="protein sequence ID" value="AQQ09775.1"/>
    <property type="molecule type" value="Genomic_DNA"/>
</dbReference>
<evidence type="ECO:0000313" key="2">
    <source>
        <dbReference type="Proteomes" id="UP000188273"/>
    </source>
</evidence>
<sequence>MTMLCKDSDLLAFESRIFKAEGLEQFIVVRGGGASISGSSLTCGGVDFIAAGVQEGFAVYVNEPESGFEGYFSVLSCDASNQLTIAPPAAQGLQAGELFSIGSLNLLIASFSAVIEAVSLELCSLMGIRPAVSDAEFGAEDILDSRLTANCAAAGALAQLMLSAQCGNPDADEALLSDKREMYEELFERSKEALIVEMRNAEGRQRKYCFACGELERG</sequence>
<dbReference type="STRING" id="1940790.L21SP3_01588"/>
<dbReference type="Proteomes" id="UP000188273">
    <property type="component" value="Chromosome"/>
</dbReference>
<dbReference type="RefSeq" id="WP_077540367.1">
    <property type="nucleotide sequence ID" value="NZ_CP019633.1"/>
</dbReference>
<dbReference type="OrthoDB" id="9887308at2"/>